<dbReference type="Pfam" id="PF04299">
    <property type="entry name" value="FMN_bind_2"/>
    <property type="match status" value="1"/>
</dbReference>
<feature type="compositionally biased region" description="Polar residues" evidence="1">
    <location>
        <begin position="84"/>
        <end position="94"/>
    </location>
</feature>
<comment type="caution">
    <text evidence="2">The sequence shown here is derived from an EMBL/GenBank/DDBJ whole genome shotgun (WGS) entry which is preliminary data.</text>
</comment>
<dbReference type="InterPro" id="IPR012349">
    <property type="entry name" value="Split_barrel_FMN-bd"/>
</dbReference>
<protein>
    <submittedName>
        <fullName evidence="2">Uncharacterized protein</fullName>
    </submittedName>
</protein>
<dbReference type="AlphaFoldDB" id="A0A3S0QFN9"/>
<dbReference type="EMBL" id="RXHI01000022">
    <property type="protein sequence ID" value="RUA22172.1"/>
    <property type="molecule type" value="Genomic_DNA"/>
</dbReference>
<evidence type="ECO:0000256" key="1">
    <source>
        <dbReference type="SAM" id="MobiDB-lite"/>
    </source>
</evidence>
<accession>A0A3S0QFN9</accession>
<proteinExistence type="predicted"/>
<reference evidence="2" key="1">
    <citation type="submission" date="2018-12" db="EMBL/GenBank/DDBJ databases">
        <authorList>
            <person name="Jadhav K."/>
            <person name="Kushwaha B."/>
            <person name="Jadhav I."/>
        </authorList>
    </citation>
    <scope>NUCLEOTIDE SEQUENCE [LARGE SCALE GENOMIC DNA]</scope>
    <source>
        <strain evidence="2">SBS 10</strain>
    </source>
</reference>
<feature type="region of interest" description="Disordered" evidence="1">
    <location>
        <begin position="81"/>
        <end position="106"/>
    </location>
</feature>
<dbReference type="InterPro" id="IPR007396">
    <property type="entry name" value="TR_PAI2-type"/>
</dbReference>
<dbReference type="Gene3D" id="2.30.110.10">
    <property type="entry name" value="Electron Transport, Fmn-binding Protein, Chain A"/>
    <property type="match status" value="1"/>
</dbReference>
<sequence>MPMASPCPGRSTPGQPSPAVLERSEGELGTLYGHFARQPTGTSWMDGECWSSRAHMPMSPRWYATRPVPTWNYVAVHASGVVDGSTTTPPNVTRCTGGPVRTRPAR</sequence>
<feature type="region of interest" description="Disordered" evidence="1">
    <location>
        <begin position="1"/>
        <end position="25"/>
    </location>
</feature>
<gene>
    <name evidence="2" type="ORF">DSL92_07115</name>
</gene>
<organism evidence="2">
    <name type="scientific">Billgrantia gudaonensis</name>
    <dbReference type="NCBI Taxonomy" id="376427"/>
    <lineage>
        <taxon>Bacteria</taxon>
        <taxon>Pseudomonadati</taxon>
        <taxon>Pseudomonadota</taxon>
        <taxon>Gammaproteobacteria</taxon>
        <taxon>Oceanospirillales</taxon>
        <taxon>Halomonadaceae</taxon>
        <taxon>Billgrantia</taxon>
    </lineage>
</organism>
<name>A0A3S0QFN9_9GAMM</name>
<evidence type="ECO:0000313" key="2">
    <source>
        <dbReference type="EMBL" id="RUA22172.1"/>
    </source>
</evidence>